<dbReference type="InterPro" id="IPR001912">
    <property type="entry name" value="Ribosomal_uS4_N"/>
</dbReference>
<dbReference type="Gene3D" id="3.10.290.10">
    <property type="entry name" value="RNA-binding S4 domain"/>
    <property type="match status" value="1"/>
</dbReference>
<feature type="compositionally biased region" description="Basic and acidic residues" evidence="7">
    <location>
        <begin position="186"/>
        <end position="195"/>
    </location>
</feature>
<name>A0A4Q9LH16_9MICR</name>
<evidence type="ECO:0000313" key="10">
    <source>
        <dbReference type="EMBL" id="TBU07403.1"/>
    </source>
</evidence>
<sequence>MARPRSHKRSKNPKRPYDRDRLLEEMKLVGMFGLKNKRELWTIQKICDDIKRRARDLLISNDEKQQIVDGRCLLNKIVKIGIFEDVDFRDRSDIVKNLEKVLNLTPVNFLERRLQHRVFEAGLSKSVHQARVMINQRHISIKGRITDKPGYIVSAENEGFIEIAPFSSLGGNKLSKRKKKNRGHTGHQEDNHSEGTVKNINEDSYLEEDNEVVKMVEGII</sequence>
<feature type="compositionally biased region" description="Basic residues" evidence="7">
    <location>
        <begin position="174"/>
        <end position="185"/>
    </location>
</feature>
<dbReference type="VEuPathDB" id="MicrosporidiaDB:CWI36_0280p0020"/>
<evidence type="ECO:0000256" key="4">
    <source>
        <dbReference type="ARBA" id="ARBA00022980"/>
    </source>
</evidence>
<gene>
    <name evidence="10" type="ORF">CWI36_0280p0020</name>
</gene>
<dbReference type="PANTHER" id="PTHR11831:SF5">
    <property type="entry name" value="40S RIBOSOMAL PROTEIN S9"/>
    <property type="match status" value="1"/>
</dbReference>
<evidence type="ECO:0000256" key="3">
    <source>
        <dbReference type="ARBA" id="ARBA00022884"/>
    </source>
</evidence>
<dbReference type="InterPro" id="IPR005710">
    <property type="entry name" value="Ribosomal_uS4_euk/arc"/>
</dbReference>
<keyword evidence="2" id="KW-0699">rRNA-binding</keyword>
<dbReference type="VEuPathDB" id="MicrosporidiaDB:CWI39_0238p0010"/>
<keyword evidence="5" id="KW-0687">Ribonucleoprotein</keyword>
<keyword evidence="3 6" id="KW-0694">RNA-binding</keyword>
<dbReference type="STRING" id="148818.A0A4Q9LH16"/>
<dbReference type="GO" id="GO:0022627">
    <property type="term" value="C:cytosolic small ribosomal subunit"/>
    <property type="evidence" value="ECO:0007669"/>
    <property type="project" value="TreeGrafter"/>
</dbReference>
<evidence type="ECO:0000256" key="1">
    <source>
        <dbReference type="ARBA" id="ARBA00007465"/>
    </source>
</evidence>
<dbReference type="CDD" id="cd00165">
    <property type="entry name" value="S4"/>
    <property type="match status" value="1"/>
</dbReference>
<dbReference type="NCBIfam" id="NF003139">
    <property type="entry name" value="PRK04051.1"/>
    <property type="match status" value="1"/>
</dbReference>
<comment type="caution">
    <text evidence="10">The sequence shown here is derived from an EMBL/GenBank/DDBJ whole genome shotgun (WGS) entry which is preliminary data.</text>
</comment>
<dbReference type="SUPFAM" id="SSF55174">
    <property type="entry name" value="Alpha-L RNA-binding motif"/>
    <property type="match status" value="1"/>
</dbReference>
<evidence type="ECO:0000256" key="7">
    <source>
        <dbReference type="SAM" id="MobiDB-lite"/>
    </source>
</evidence>
<evidence type="ECO:0000259" key="9">
    <source>
        <dbReference type="SMART" id="SM01390"/>
    </source>
</evidence>
<dbReference type="Proteomes" id="UP000291404">
    <property type="component" value="Unassembled WGS sequence"/>
</dbReference>
<dbReference type="AlphaFoldDB" id="A0A4Q9LH16"/>
<keyword evidence="4 10" id="KW-0689">Ribosomal protein</keyword>
<dbReference type="SMART" id="SM00363">
    <property type="entry name" value="S4"/>
    <property type="match status" value="1"/>
</dbReference>
<dbReference type="NCBIfam" id="TIGR01018">
    <property type="entry name" value="uS4_arch"/>
    <property type="match status" value="1"/>
</dbReference>
<evidence type="ECO:0000256" key="2">
    <source>
        <dbReference type="ARBA" id="ARBA00022730"/>
    </source>
</evidence>
<dbReference type="GO" id="GO:0006412">
    <property type="term" value="P:translation"/>
    <property type="evidence" value="ECO:0007669"/>
    <property type="project" value="InterPro"/>
</dbReference>
<evidence type="ECO:0000256" key="5">
    <source>
        <dbReference type="ARBA" id="ARBA00023274"/>
    </source>
</evidence>
<dbReference type="Pfam" id="PF01479">
    <property type="entry name" value="S4"/>
    <property type="match status" value="1"/>
</dbReference>
<dbReference type="InterPro" id="IPR036986">
    <property type="entry name" value="S4_RNA-bd_sf"/>
</dbReference>
<protein>
    <submittedName>
        <fullName evidence="10">Ribosomal protein S4</fullName>
    </submittedName>
</protein>
<dbReference type="PANTHER" id="PTHR11831">
    <property type="entry name" value="30S 40S RIBOSOMAL PROTEIN"/>
    <property type="match status" value="1"/>
</dbReference>
<dbReference type="GO" id="GO:0003735">
    <property type="term" value="F:structural constituent of ribosome"/>
    <property type="evidence" value="ECO:0007669"/>
    <property type="project" value="InterPro"/>
</dbReference>
<proteinExistence type="inferred from homology"/>
<feature type="domain" description="Small ribosomal subunit protein uS4 N-terminal" evidence="9">
    <location>
        <begin position="3"/>
        <end position="111"/>
    </location>
</feature>
<dbReference type="InterPro" id="IPR022801">
    <property type="entry name" value="Ribosomal_uS4"/>
</dbReference>
<evidence type="ECO:0000259" key="8">
    <source>
        <dbReference type="SMART" id="SM00363"/>
    </source>
</evidence>
<evidence type="ECO:0000313" key="11">
    <source>
        <dbReference type="Proteomes" id="UP000291404"/>
    </source>
</evidence>
<dbReference type="EMBL" id="PITI01000280">
    <property type="protein sequence ID" value="TBU07403.1"/>
    <property type="molecule type" value="Genomic_DNA"/>
</dbReference>
<organism evidence="10 11">
    <name type="scientific">Hamiltosporidium magnivora</name>
    <dbReference type="NCBI Taxonomy" id="148818"/>
    <lineage>
        <taxon>Eukaryota</taxon>
        <taxon>Fungi</taxon>
        <taxon>Fungi incertae sedis</taxon>
        <taxon>Microsporidia</taxon>
        <taxon>Dubosqiidae</taxon>
        <taxon>Hamiltosporidium</taxon>
    </lineage>
</organism>
<dbReference type="InterPro" id="IPR002942">
    <property type="entry name" value="S4_RNA-bd"/>
</dbReference>
<keyword evidence="11" id="KW-1185">Reference proteome</keyword>
<dbReference type="PROSITE" id="PS50889">
    <property type="entry name" value="S4"/>
    <property type="match status" value="1"/>
</dbReference>
<dbReference type="SMART" id="SM01390">
    <property type="entry name" value="Ribosomal_S4"/>
    <property type="match status" value="1"/>
</dbReference>
<comment type="similarity">
    <text evidence="1">Belongs to the universal ribosomal protein uS4 family.</text>
</comment>
<evidence type="ECO:0000256" key="6">
    <source>
        <dbReference type="PROSITE-ProRule" id="PRU00182"/>
    </source>
</evidence>
<feature type="domain" description="RNA-binding S4" evidence="8">
    <location>
        <begin position="112"/>
        <end position="183"/>
    </location>
</feature>
<feature type="region of interest" description="Disordered" evidence="7">
    <location>
        <begin position="174"/>
        <end position="202"/>
    </location>
</feature>
<reference evidence="10 11" key="1">
    <citation type="submission" date="2017-12" db="EMBL/GenBank/DDBJ databases">
        <authorList>
            <person name="Pombert J.-F."/>
            <person name="Haag K.L."/>
            <person name="Ebert D."/>
        </authorList>
    </citation>
    <scope>NUCLEOTIDE SEQUENCE [LARGE SCALE GENOMIC DNA]</scope>
    <source>
        <strain evidence="10">BE-OM-2</strain>
    </source>
</reference>
<dbReference type="GO" id="GO:0019843">
    <property type="term" value="F:rRNA binding"/>
    <property type="evidence" value="ECO:0007669"/>
    <property type="project" value="UniProtKB-KW"/>
</dbReference>
<dbReference type="GO" id="GO:0042274">
    <property type="term" value="P:ribosomal small subunit biogenesis"/>
    <property type="evidence" value="ECO:0007669"/>
    <property type="project" value="TreeGrafter"/>
</dbReference>
<accession>A0A4Q9LH16</accession>